<keyword evidence="9 12" id="KW-1133">Transmembrane helix</keyword>
<dbReference type="InterPro" id="IPR013013">
    <property type="entry name" value="PTS_EIIC_1"/>
</dbReference>
<evidence type="ECO:0000256" key="2">
    <source>
        <dbReference type="ARBA" id="ARBA00022448"/>
    </source>
</evidence>
<gene>
    <name evidence="15" type="ORF">IMZ28_01100</name>
</gene>
<keyword evidence="7 12" id="KW-0812">Transmembrane</keyword>
<dbReference type="GO" id="GO:0009401">
    <property type="term" value="P:phosphoenolpyruvate-dependent sugar phosphotransferase system"/>
    <property type="evidence" value="ECO:0007669"/>
    <property type="project" value="UniProtKB-KW"/>
</dbReference>
<keyword evidence="6" id="KW-0598">Phosphotransferase system</keyword>
<dbReference type="PANTHER" id="PTHR30009">
    <property type="entry name" value="CYTOCHROME C-TYPE SYNTHESIS PROTEIN AND PTS TRANSMEMBRANE COMPONENT"/>
    <property type="match status" value="1"/>
</dbReference>
<feature type="active site" description="Phosphocysteine intermediate; for EIIB activity" evidence="11">
    <location>
        <position position="405"/>
    </location>
</feature>
<dbReference type="InterPro" id="IPR003352">
    <property type="entry name" value="PTS_EIIC"/>
</dbReference>
<dbReference type="KEGG" id="sinu:IMZ28_01100"/>
<evidence type="ECO:0000259" key="13">
    <source>
        <dbReference type="PROSITE" id="PS51098"/>
    </source>
</evidence>
<evidence type="ECO:0000256" key="10">
    <source>
        <dbReference type="ARBA" id="ARBA00023136"/>
    </source>
</evidence>
<sequence>MFNLLQKIGKALMTPIAVLPIAALLLRLGFGDIFDGQIAVIMKSAGEAVFANLDLLFGIGIAYGLAKNNDGAAALSGAIGVLIAKAVYISIDKDVNMGVFVGIIIGVIAGTLYNRYHTIKVPEFLGFFGGKRFVPIITALAAIFVGVLAGYFWHYAQNGIDSFSNTIIGLGETGTFIYGTLNRLLIPLGLHHILNSLFWFQLGEYTYLKDGVEVIANGDLHRFFAGDKSAGIYMSGFYIVMMFGLPAMAYAIYLNTPEAYRKKAGAILAGAAFTSFLTGITEPLEFLFLFVAPLLFVIHALLTGFALAAAQALDVHAGFGFSAGFIDYVINYKLATNPLRILPLGALFALIYFIVSYYTIKFFKLTIFESELSEENNRNNCASNESTAFIAALGGKENIVTVDACITRLRITLKESGSLKDEEFAALGAKGVIRPDRHSIQIVLGTKAESVAESIRNAMSKKKF</sequence>
<dbReference type="Pfam" id="PF02378">
    <property type="entry name" value="PTS_EIIC"/>
    <property type="match status" value="1"/>
</dbReference>
<dbReference type="PROSITE" id="PS51098">
    <property type="entry name" value="PTS_EIIB_TYPE_1"/>
    <property type="match status" value="1"/>
</dbReference>
<dbReference type="Pfam" id="PF00367">
    <property type="entry name" value="PTS_EIIB"/>
    <property type="match status" value="1"/>
</dbReference>
<dbReference type="PROSITE" id="PS51103">
    <property type="entry name" value="PTS_EIIC_TYPE_1"/>
    <property type="match status" value="1"/>
</dbReference>
<keyword evidence="8" id="KW-0418">Kinase</keyword>
<evidence type="ECO:0000256" key="5">
    <source>
        <dbReference type="ARBA" id="ARBA00022679"/>
    </source>
</evidence>
<feature type="transmembrane region" description="Helical" evidence="12">
    <location>
        <begin position="264"/>
        <end position="280"/>
    </location>
</feature>
<keyword evidence="2" id="KW-0813">Transport</keyword>
<feature type="transmembrane region" description="Helical" evidence="12">
    <location>
        <begin position="341"/>
        <end position="360"/>
    </location>
</feature>
<dbReference type="PROSITE" id="PS01035">
    <property type="entry name" value="PTS_EIIB_TYPE_1_CYS"/>
    <property type="match status" value="1"/>
</dbReference>
<evidence type="ECO:0000313" key="15">
    <source>
        <dbReference type="EMBL" id="QOR62109.1"/>
    </source>
</evidence>
<feature type="transmembrane region" description="Helical" evidence="12">
    <location>
        <begin position="72"/>
        <end position="91"/>
    </location>
</feature>
<keyword evidence="3" id="KW-1003">Cell membrane</keyword>
<dbReference type="GO" id="GO:0008982">
    <property type="term" value="F:protein-N(PI)-phosphohistidine-sugar phosphotransferase activity"/>
    <property type="evidence" value="ECO:0007669"/>
    <property type="project" value="InterPro"/>
</dbReference>
<evidence type="ECO:0000256" key="12">
    <source>
        <dbReference type="SAM" id="Phobius"/>
    </source>
</evidence>
<evidence type="ECO:0000256" key="1">
    <source>
        <dbReference type="ARBA" id="ARBA00004651"/>
    </source>
</evidence>
<evidence type="ECO:0000256" key="9">
    <source>
        <dbReference type="ARBA" id="ARBA00022989"/>
    </source>
</evidence>
<dbReference type="InterPro" id="IPR036878">
    <property type="entry name" value="Glu_permease_IIB"/>
</dbReference>
<dbReference type="GO" id="GO:0015764">
    <property type="term" value="P:N-acetylglucosamine transport"/>
    <property type="evidence" value="ECO:0007669"/>
    <property type="project" value="TreeGrafter"/>
</dbReference>
<feature type="transmembrane region" description="Helical" evidence="12">
    <location>
        <begin position="133"/>
        <end position="153"/>
    </location>
</feature>
<evidence type="ECO:0000256" key="4">
    <source>
        <dbReference type="ARBA" id="ARBA00022597"/>
    </source>
</evidence>
<comment type="subcellular location">
    <subcellularLocation>
        <location evidence="1">Cell membrane</location>
        <topology evidence="1">Multi-pass membrane protein</topology>
    </subcellularLocation>
</comment>
<dbReference type="GO" id="GO:0090563">
    <property type="term" value="F:protein-phosphocysteine-sugar phosphotransferase activity"/>
    <property type="evidence" value="ECO:0007669"/>
    <property type="project" value="TreeGrafter"/>
</dbReference>
<dbReference type="NCBIfam" id="TIGR00826">
    <property type="entry name" value="EIIB_glc"/>
    <property type="match status" value="1"/>
</dbReference>
<dbReference type="GO" id="GO:0016301">
    <property type="term" value="F:kinase activity"/>
    <property type="evidence" value="ECO:0007669"/>
    <property type="project" value="UniProtKB-KW"/>
</dbReference>
<dbReference type="GO" id="GO:0005886">
    <property type="term" value="C:plasma membrane"/>
    <property type="evidence" value="ECO:0007669"/>
    <property type="project" value="UniProtKB-SubCell"/>
</dbReference>
<dbReference type="CDD" id="cd00212">
    <property type="entry name" value="PTS_IIB_glc"/>
    <property type="match status" value="1"/>
</dbReference>
<organism evidence="15 16">
    <name type="scientific">Sulfurovum indicum</name>
    <dbReference type="NCBI Taxonomy" id="2779528"/>
    <lineage>
        <taxon>Bacteria</taxon>
        <taxon>Pseudomonadati</taxon>
        <taxon>Campylobacterota</taxon>
        <taxon>Epsilonproteobacteria</taxon>
        <taxon>Campylobacterales</taxon>
        <taxon>Sulfurovaceae</taxon>
        <taxon>Sulfurovum</taxon>
    </lineage>
</organism>
<evidence type="ECO:0000256" key="7">
    <source>
        <dbReference type="ARBA" id="ARBA00022692"/>
    </source>
</evidence>
<keyword evidence="4" id="KW-0762">Sugar transport</keyword>
<dbReference type="PANTHER" id="PTHR30009:SF4">
    <property type="entry name" value="PTS SYSTEM N-ACETYLGLUCOSAMINE-SPECIFIC EIICBA COMPONENT"/>
    <property type="match status" value="1"/>
</dbReference>
<feature type="transmembrane region" description="Helical" evidence="12">
    <location>
        <begin position="286"/>
        <end position="310"/>
    </location>
</feature>
<dbReference type="EMBL" id="CP063164">
    <property type="protein sequence ID" value="QOR62109.1"/>
    <property type="molecule type" value="Genomic_DNA"/>
</dbReference>
<dbReference type="InterPro" id="IPR018113">
    <property type="entry name" value="PTrfase_EIIB_Cys"/>
</dbReference>
<dbReference type="InterPro" id="IPR001996">
    <property type="entry name" value="PTS_IIB_1"/>
</dbReference>
<accession>A0A7M1S5V9</accession>
<feature type="domain" description="PTS EIIB type-1" evidence="13">
    <location>
        <begin position="383"/>
        <end position="464"/>
    </location>
</feature>
<evidence type="ECO:0000256" key="3">
    <source>
        <dbReference type="ARBA" id="ARBA00022475"/>
    </source>
</evidence>
<feature type="transmembrane region" description="Helical" evidence="12">
    <location>
        <begin position="230"/>
        <end position="252"/>
    </location>
</feature>
<keyword evidence="10 12" id="KW-0472">Membrane</keyword>
<keyword evidence="16" id="KW-1185">Reference proteome</keyword>
<evidence type="ECO:0000256" key="8">
    <source>
        <dbReference type="ARBA" id="ARBA00022777"/>
    </source>
</evidence>
<name>A0A7M1S5V9_9BACT</name>
<evidence type="ECO:0000256" key="6">
    <source>
        <dbReference type="ARBA" id="ARBA00022683"/>
    </source>
</evidence>
<dbReference type="Gene3D" id="3.30.1360.60">
    <property type="entry name" value="Glucose permease domain IIB"/>
    <property type="match status" value="1"/>
</dbReference>
<proteinExistence type="predicted"/>
<evidence type="ECO:0000256" key="11">
    <source>
        <dbReference type="PROSITE-ProRule" id="PRU00421"/>
    </source>
</evidence>
<protein>
    <submittedName>
        <fullName evidence="15">PTS transporter subunit EIIC</fullName>
    </submittedName>
</protein>
<dbReference type="InterPro" id="IPR050429">
    <property type="entry name" value="PTS_Glucose_EIICBA"/>
</dbReference>
<feature type="transmembrane region" description="Helical" evidence="12">
    <location>
        <begin position="97"/>
        <end position="113"/>
    </location>
</feature>
<keyword evidence="5" id="KW-0808">Transferase</keyword>
<feature type="domain" description="PTS EIIC type-1" evidence="14">
    <location>
        <begin position="1"/>
        <end position="372"/>
    </location>
</feature>
<feature type="transmembrane region" description="Helical" evidence="12">
    <location>
        <begin position="47"/>
        <end position="65"/>
    </location>
</feature>
<reference evidence="15 16" key="1">
    <citation type="submission" date="2020-10" db="EMBL/GenBank/DDBJ databases">
        <title>The genome of sulfurovum sp.</title>
        <authorList>
            <person name="Xie S."/>
            <person name="Shao Z."/>
            <person name="Jiang L."/>
        </authorList>
    </citation>
    <scope>NUCLEOTIDE SEQUENCE [LARGE SCALE GENOMIC DNA]</scope>
    <source>
        <strain evidence="15 16">ST-419</strain>
    </source>
</reference>
<dbReference type="RefSeq" id="WP_197548810.1">
    <property type="nucleotide sequence ID" value="NZ_CP063164.1"/>
</dbReference>
<dbReference type="SUPFAM" id="SSF55604">
    <property type="entry name" value="Glucose permease domain IIB"/>
    <property type="match status" value="1"/>
</dbReference>
<dbReference type="AlphaFoldDB" id="A0A7M1S5V9"/>
<evidence type="ECO:0000313" key="16">
    <source>
        <dbReference type="Proteomes" id="UP000595074"/>
    </source>
</evidence>
<evidence type="ECO:0000259" key="14">
    <source>
        <dbReference type="PROSITE" id="PS51103"/>
    </source>
</evidence>
<dbReference type="Proteomes" id="UP000595074">
    <property type="component" value="Chromosome"/>
</dbReference>